<dbReference type="AlphaFoldDB" id="A0A6J4V0P5"/>
<gene>
    <name evidence="2" type="ORF">AVDCRST_MAG19-2132</name>
</gene>
<feature type="region of interest" description="Disordered" evidence="1">
    <location>
        <begin position="1"/>
        <end position="77"/>
    </location>
</feature>
<dbReference type="EMBL" id="CADCWL010000097">
    <property type="protein sequence ID" value="CAA9564646.1"/>
    <property type="molecule type" value="Genomic_DNA"/>
</dbReference>
<name>A0A6J4V0P5_9BACT</name>
<proteinExistence type="predicted"/>
<feature type="compositionally biased region" description="Basic residues" evidence="1">
    <location>
        <begin position="36"/>
        <end position="56"/>
    </location>
</feature>
<evidence type="ECO:0000313" key="2">
    <source>
        <dbReference type="EMBL" id="CAA9564646.1"/>
    </source>
</evidence>
<feature type="compositionally biased region" description="Low complexity" evidence="1">
    <location>
        <begin position="26"/>
        <end position="35"/>
    </location>
</feature>
<evidence type="ECO:0000256" key="1">
    <source>
        <dbReference type="SAM" id="MobiDB-lite"/>
    </source>
</evidence>
<reference evidence="2" key="1">
    <citation type="submission" date="2020-02" db="EMBL/GenBank/DDBJ databases">
        <authorList>
            <person name="Meier V. D."/>
        </authorList>
    </citation>
    <scope>NUCLEOTIDE SEQUENCE</scope>
    <source>
        <strain evidence="2">AVDCRST_MAG19</strain>
    </source>
</reference>
<accession>A0A6J4V0P5</accession>
<organism evidence="2">
    <name type="scientific">uncultured Thermomicrobiales bacterium</name>
    <dbReference type="NCBI Taxonomy" id="1645740"/>
    <lineage>
        <taxon>Bacteria</taxon>
        <taxon>Pseudomonadati</taxon>
        <taxon>Thermomicrobiota</taxon>
        <taxon>Thermomicrobia</taxon>
        <taxon>Thermomicrobiales</taxon>
        <taxon>environmental samples</taxon>
    </lineage>
</organism>
<protein>
    <submittedName>
        <fullName evidence="2">Uncharacterized protein</fullName>
    </submittedName>
</protein>
<sequence length="77" mass="8057">MAAGDLQAGRSSPRGHDRPKEGPQPLRGLGVAAFALRRRGRFASGRRSRLSQKGGRRPAPLACPAGRSGVGARPSRS</sequence>